<accession>A0A117PMR0</accession>
<gene>
    <name evidence="3" type="ORF">AQI94_41810</name>
</gene>
<dbReference type="SUPFAM" id="SSF50129">
    <property type="entry name" value="GroES-like"/>
    <property type="match status" value="1"/>
</dbReference>
<dbReference type="Pfam" id="PF08240">
    <property type="entry name" value="ADH_N"/>
    <property type="match status" value="1"/>
</dbReference>
<dbReference type="OrthoDB" id="3727682at2"/>
<dbReference type="SMART" id="SM00829">
    <property type="entry name" value="PKS_ER"/>
    <property type="match status" value="1"/>
</dbReference>
<dbReference type="PROSITE" id="PS01162">
    <property type="entry name" value="QOR_ZETA_CRYSTAL"/>
    <property type="match status" value="1"/>
</dbReference>
<dbReference type="AlphaFoldDB" id="A0A117PMR0"/>
<feature type="domain" description="Enoyl reductase (ER)" evidence="2">
    <location>
        <begin position="10"/>
        <end position="330"/>
    </location>
</feature>
<dbReference type="PANTHER" id="PTHR11695:SF294">
    <property type="entry name" value="RETICULON-4-INTERACTING PROTEIN 1, MITOCHONDRIAL"/>
    <property type="match status" value="1"/>
</dbReference>
<proteinExistence type="predicted"/>
<dbReference type="InterPro" id="IPR002364">
    <property type="entry name" value="Quin_OxRdtase/zeta-crystal_CS"/>
</dbReference>
<comment type="caution">
    <text evidence="3">The sequence shown here is derived from an EMBL/GenBank/DDBJ whole genome shotgun (WGS) entry which is preliminary data.</text>
</comment>
<dbReference type="CDD" id="cd05289">
    <property type="entry name" value="MDR_like_2"/>
    <property type="match status" value="1"/>
</dbReference>
<protein>
    <submittedName>
        <fullName evidence="3">NADPH:quinone oxidoreductase</fullName>
    </submittedName>
</protein>
<dbReference type="InterPro" id="IPR011032">
    <property type="entry name" value="GroES-like_sf"/>
</dbReference>
<reference evidence="3 4" key="1">
    <citation type="submission" date="2015-10" db="EMBL/GenBank/DDBJ databases">
        <title>Draft genome sequence of Streptomyces pseudovenezuelae DSM 40212, type strain for the species Streptomyces pseudovenezuelae.</title>
        <authorList>
            <person name="Ruckert C."/>
            <person name="Winkler A."/>
            <person name="Kalinowski J."/>
            <person name="Kampfer P."/>
            <person name="Glaeser S."/>
        </authorList>
    </citation>
    <scope>NUCLEOTIDE SEQUENCE [LARGE SCALE GENOMIC DNA]</scope>
    <source>
        <strain evidence="3 4">DSM 40212</strain>
    </source>
</reference>
<name>A0A117PMR0_9ACTN</name>
<dbReference type="Gene3D" id="3.40.50.720">
    <property type="entry name" value="NAD(P)-binding Rossmann-like Domain"/>
    <property type="match status" value="1"/>
</dbReference>
<keyword evidence="1" id="KW-0560">Oxidoreductase</keyword>
<dbReference type="InterPro" id="IPR036291">
    <property type="entry name" value="NAD(P)-bd_dom_sf"/>
</dbReference>
<dbReference type="EMBL" id="LMWM01000054">
    <property type="protein sequence ID" value="KUM82469.1"/>
    <property type="molecule type" value="Genomic_DNA"/>
</dbReference>
<dbReference type="InterPro" id="IPR020843">
    <property type="entry name" value="ER"/>
</dbReference>
<dbReference type="InterPro" id="IPR013154">
    <property type="entry name" value="ADH-like_N"/>
</dbReference>
<evidence type="ECO:0000313" key="3">
    <source>
        <dbReference type="EMBL" id="KUM82469.1"/>
    </source>
</evidence>
<evidence type="ECO:0000259" key="2">
    <source>
        <dbReference type="SMART" id="SM00829"/>
    </source>
</evidence>
<dbReference type="RefSeq" id="WP_031059624.1">
    <property type="nucleotide sequence ID" value="NZ_JBIBHV010000018.1"/>
</dbReference>
<dbReference type="Pfam" id="PF13602">
    <property type="entry name" value="ADH_zinc_N_2"/>
    <property type="match status" value="1"/>
</dbReference>
<sequence>MKAFVVEKYGKDGVSAADVPEPTVGDRDVLVRVSATSINPLDKMVRDGEFKQLLKYRAPFVLGHDVAGVVTRVGSAVRDFNAGDEVFARPRDLRIGGFAELIAIDQDDVAPKPESLTLEEAAAVPLVALAAWQILVDRARVKPGQKVLIHAGAGGLGSTAIQLAKHLGATVATTANSRTGELVRSLGADVVIDYTKEDFSKVLSGYDVVLDSLGGANLEKSLTVLKQGGLAVGVAGPPDAGFAKQLGAPSFMGVFMNLLSRKIRKRAKKLGVRYEFFFMQANGSQLRTLGALYDSGQLRPVIDRVFPFDRTLEAMAHVEQGRTKAGKVVVSMASDIH</sequence>
<dbReference type="Proteomes" id="UP000053039">
    <property type="component" value="Unassembled WGS sequence"/>
</dbReference>
<dbReference type="InterPro" id="IPR050700">
    <property type="entry name" value="YIM1/Zinc_Alcohol_DH_Fams"/>
</dbReference>
<dbReference type="PANTHER" id="PTHR11695">
    <property type="entry name" value="ALCOHOL DEHYDROGENASE RELATED"/>
    <property type="match status" value="1"/>
</dbReference>
<dbReference type="SUPFAM" id="SSF51735">
    <property type="entry name" value="NAD(P)-binding Rossmann-fold domains"/>
    <property type="match status" value="1"/>
</dbReference>
<dbReference type="GO" id="GO:0016491">
    <property type="term" value="F:oxidoreductase activity"/>
    <property type="evidence" value="ECO:0007669"/>
    <property type="project" value="UniProtKB-KW"/>
</dbReference>
<evidence type="ECO:0000256" key="1">
    <source>
        <dbReference type="ARBA" id="ARBA00023002"/>
    </source>
</evidence>
<dbReference type="GO" id="GO:0008270">
    <property type="term" value="F:zinc ion binding"/>
    <property type="evidence" value="ECO:0007669"/>
    <property type="project" value="InterPro"/>
</dbReference>
<dbReference type="Gene3D" id="3.90.180.10">
    <property type="entry name" value="Medium-chain alcohol dehydrogenases, catalytic domain"/>
    <property type="match status" value="1"/>
</dbReference>
<organism evidence="3 4">
    <name type="scientific">Streptomyces pseudovenezuelae</name>
    <dbReference type="NCBI Taxonomy" id="67350"/>
    <lineage>
        <taxon>Bacteria</taxon>
        <taxon>Bacillati</taxon>
        <taxon>Actinomycetota</taxon>
        <taxon>Actinomycetes</taxon>
        <taxon>Kitasatosporales</taxon>
        <taxon>Streptomycetaceae</taxon>
        <taxon>Streptomyces</taxon>
        <taxon>Streptomyces aurantiacus group</taxon>
    </lineage>
</organism>
<evidence type="ECO:0000313" key="4">
    <source>
        <dbReference type="Proteomes" id="UP000053039"/>
    </source>
</evidence>